<keyword evidence="2" id="KW-1185">Reference proteome</keyword>
<sequence length="65" mass="6605">MTVFSLLPGVPPGQLSAGDAASMDSSLPPAILSLLRLGPAGTASRRVPKHSLNKDQLVATDVPLA</sequence>
<dbReference type="EMBL" id="JBBWWR010000005">
    <property type="protein sequence ID" value="KAK8967089.1"/>
    <property type="molecule type" value="Genomic_DNA"/>
</dbReference>
<gene>
    <name evidence="1" type="ORF">KSP40_PGU015061</name>
</gene>
<organism evidence="1 2">
    <name type="scientific">Platanthera guangdongensis</name>
    <dbReference type="NCBI Taxonomy" id="2320717"/>
    <lineage>
        <taxon>Eukaryota</taxon>
        <taxon>Viridiplantae</taxon>
        <taxon>Streptophyta</taxon>
        <taxon>Embryophyta</taxon>
        <taxon>Tracheophyta</taxon>
        <taxon>Spermatophyta</taxon>
        <taxon>Magnoliopsida</taxon>
        <taxon>Liliopsida</taxon>
        <taxon>Asparagales</taxon>
        <taxon>Orchidaceae</taxon>
        <taxon>Orchidoideae</taxon>
        <taxon>Orchideae</taxon>
        <taxon>Orchidinae</taxon>
        <taxon>Platanthera</taxon>
    </lineage>
</organism>
<name>A0ABR2MTU2_9ASPA</name>
<proteinExistence type="predicted"/>
<reference evidence="1 2" key="1">
    <citation type="journal article" date="2022" name="Nat. Plants">
        <title>Genomes of leafy and leafless Platanthera orchids illuminate the evolution of mycoheterotrophy.</title>
        <authorList>
            <person name="Li M.H."/>
            <person name="Liu K.W."/>
            <person name="Li Z."/>
            <person name="Lu H.C."/>
            <person name="Ye Q.L."/>
            <person name="Zhang D."/>
            <person name="Wang J.Y."/>
            <person name="Li Y.F."/>
            <person name="Zhong Z.M."/>
            <person name="Liu X."/>
            <person name="Yu X."/>
            <person name="Liu D.K."/>
            <person name="Tu X.D."/>
            <person name="Liu B."/>
            <person name="Hao Y."/>
            <person name="Liao X.Y."/>
            <person name="Jiang Y.T."/>
            <person name="Sun W.H."/>
            <person name="Chen J."/>
            <person name="Chen Y.Q."/>
            <person name="Ai Y."/>
            <person name="Zhai J.W."/>
            <person name="Wu S.S."/>
            <person name="Zhou Z."/>
            <person name="Hsiao Y.Y."/>
            <person name="Wu W.L."/>
            <person name="Chen Y.Y."/>
            <person name="Lin Y.F."/>
            <person name="Hsu J.L."/>
            <person name="Li C.Y."/>
            <person name="Wang Z.W."/>
            <person name="Zhao X."/>
            <person name="Zhong W.Y."/>
            <person name="Ma X.K."/>
            <person name="Ma L."/>
            <person name="Huang J."/>
            <person name="Chen G.Z."/>
            <person name="Huang M.Z."/>
            <person name="Huang L."/>
            <person name="Peng D.H."/>
            <person name="Luo Y.B."/>
            <person name="Zou S.Q."/>
            <person name="Chen S.P."/>
            <person name="Lan S."/>
            <person name="Tsai W.C."/>
            <person name="Van de Peer Y."/>
            <person name="Liu Z.J."/>
        </authorList>
    </citation>
    <scope>NUCLEOTIDE SEQUENCE [LARGE SCALE GENOMIC DNA]</scope>
    <source>
        <strain evidence="1">Lor288</strain>
    </source>
</reference>
<evidence type="ECO:0000313" key="1">
    <source>
        <dbReference type="EMBL" id="KAK8967089.1"/>
    </source>
</evidence>
<evidence type="ECO:0000313" key="2">
    <source>
        <dbReference type="Proteomes" id="UP001412067"/>
    </source>
</evidence>
<accession>A0ABR2MTU2</accession>
<protein>
    <submittedName>
        <fullName evidence="1">Uncharacterized protein</fullName>
    </submittedName>
</protein>
<comment type="caution">
    <text evidence="1">The sequence shown here is derived from an EMBL/GenBank/DDBJ whole genome shotgun (WGS) entry which is preliminary data.</text>
</comment>
<dbReference type="Proteomes" id="UP001412067">
    <property type="component" value="Unassembled WGS sequence"/>
</dbReference>